<keyword evidence="2" id="KW-0175">Coiled coil</keyword>
<organism evidence="4 5">
    <name type="scientific">Opacimonas viscosa</name>
    <dbReference type="NCBI Taxonomy" id="2961944"/>
    <lineage>
        <taxon>Bacteria</taxon>
        <taxon>Pseudomonadati</taxon>
        <taxon>Pseudomonadota</taxon>
        <taxon>Gammaproteobacteria</taxon>
        <taxon>Alteromonadales</taxon>
        <taxon>Alteromonadaceae</taxon>
        <taxon>Opacimonas</taxon>
    </lineage>
</organism>
<keyword evidence="5" id="KW-1185">Reference proteome</keyword>
<evidence type="ECO:0000256" key="2">
    <source>
        <dbReference type="SAM" id="Coils"/>
    </source>
</evidence>
<dbReference type="Proteomes" id="UP001165413">
    <property type="component" value="Unassembled WGS sequence"/>
</dbReference>
<feature type="coiled-coil region" evidence="2">
    <location>
        <begin position="78"/>
        <end position="105"/>
    </location>
</feature>
<protein>
    <submittedName>
        <fullName evidence="4">MerR family transcriptional regulator</fullName>
    </submittedName>
</protein>
<feature type="domain" description="HTH merR-type" evidence="3">
    <location>
        <begin position="1"/>
        <end position="68"/>
    </location>
</feature>
<dbReference type="EMBL" id="JANATA010000023">
    <property type="protein sequence ID" value="MCP3429547.1"/>
    <property type="molecule type" value="Genomic_DNA"/>
</dbReference>
<comment type="caution">
    <text evidence="4">The sequence shown here is derived from an EMBL/GenBank/DDBJ whole genome shotgun (WGS) entry which is preliminary data.</text>
</comment>
<dbReference type="PANTHER" id="PTHR30204">
    <property type="entry name" value="REDOX-CYCLING DRUG-SENSING TRANSCRIPTIONAL ACTIVATOR SOXR"/>
    <property type="match status" value="1"/>
</dbReference>
<dbReference type="Gene3D" id="1.10.1660.10">
    <property type="match status" value="1"/>
</dbReference>
<evidence type="ECO:0000259" key="3">
    <source>
        <dbReference type="PROSITE" id="PS50937"/>
    </source>
</evidence>
<dbReference type="InterPro" id="IPR047057">
    <property type="entry name" value="MerR_fam"/>
</dbReference>
<evidence type="ECO:0000313" key="5">
    <source>
        <dbReference type="Proteomes" id="UP001165413"/>
    </source>
</evidence>
<sequence>MKVGEFAKKAGVNVETVRYYHREGLLPIPEIKGAYRYYSQQHVDTLAFISRAKSAGFTLENIKQLQSLNDMKDKITIRALSEKKLKELNDKIDKLLSAKDFLQELIQDCRNSDNDVCPILLTLKGK</sequence>
<dbReference type="GO" id="GO:0003700">
    <property type="term" value="F:DNA-binding transcription factor activity"/>
    <property type="evidence" value="ECO:0007669"/>
    <property type="project" value="InterPro"/>
</dbReference>
<dbReference type="InterPro" id="IPR000551">
    <property type="entry name" value="MerR-type_HTH_dom"/>
</dbReference>
<proteinExistence type="predicted"/>
<dbReference type="Pfam" id="PF13411">
    <property type="entry name" value="MerR_1"/>
    <property type="match status" value="1"/>
</dbReference>
<accession>A0AA42BND1</accession>
<dbReference type="SUPFAM" id="SSF46955">
    <property type="entry name" value="Putative DNA-binding domain"/>
    <property type="match status" value="1"/>
</dbReference>
<dbReference type="InterPro" id="IPR009061">
    <property type="entry name" value="DNA-bd_dom_put_sf"/>
</dbReference>
<gene>
    <name evidence="4" type="ORF">NLF92_11375</name>
</gene>
<dbReference type="RefSeq" id="WP_254102033.1">
    <property type="nucleotide sequence ID" value="NZ_JANATA010000023.1"/>
</dbReference>
<dbReference type="AlphaFoldDB" id="A0AA42BND1"/>
<dbReference type="SMART" id="SM00422">
    <property type="entry name" value="HTH_MERR"/>
    <property type="match status" value="1"/>
</dbReference>
<reference evidence="4" key="1">
    <citation type="submission" date="2022-07" db="EMBL/GenBank/DDBJ databases">
        <title>Characterization of the Novel Bacterium Alteromonas immobilis LMIT006 and Alteromonas gregis LMIT007.</title>
        <authorList>
            <person name="Lin X."/>
        </authorList>
    </citation>
    <scope>NUCLEOTIDE SEQUENCE</scope>
    <source>
        <strain evidence="4">LMIT007</strain>
    </source>
</reference>
<keyword evidence="1" id="KW-0238">DNA-binding</keyword>
<evidence type="ECO:0000313" key="4">
    <source>
        <dbReference type="EMBL" id="MCP3429547.1"/>
    </source>
</evidence>
<evidence type="ECO:0000256" key="1">
    <source>
        <dbReference type="ARBA" id="ARBA00023125"/>
    </source>
</evidence>
<dbReference type="PROSITE" id="PS50937">
    <property type="entry name" value="HTH_MERR_2"/>
    <property type="match status" value="1"/>
</dbReference>
<dbReference type="PRINTS" id="PR00040">
    <property type="entry name" value="HTHMERR"/>
</dbReference>
<name>A0AA42BND1_9ALTE</name>
<dbReference type="PANTHER" id="PTHR30204:SF92">
    <property type="entry name" value="HTH-TYPE TRANSCRIPTIONAL REGULATOR ZNTR"/>
    <property type="match status" value="1"/>
</dbReference>
<dbReference type="GO" id="GO:0003677">
    <property type="term" value="F:DNA binding"/>
    <property type="evidence" value="ECO:0007669"/>
    <property type="project" value="UniProtKB-KW"/>
</dbReference>